<name>A0AAW1I3S6_SAPOF</name>
<dbReference type="InterPro" id="IPR036312">
    <property type="entry name" value="Bifun_inhib/LTP/seed_sf"/>
</dbReference>
<dbReference type="Gene3D" id="1.10.110.10">
    <property type="entry name" value="Plant lipid-transfer and hydrophobic proteins"/>
    <property type="match status" value="1"/>
</dbReference>
<evidence type="ECO:0000256" key="1">
    <source>
        <dbReference type="ARBA" id="ARBA00022448"/>
    </source>
</evidence>
<dbReference type="GO" id="GO:0008289">
    <property type="term" value="F:lipid binding"/>
    <property type="evidence" value="ECO:0007669"/>
    <property type="project" value="UniProtKB-KW"/>
</dbReference>
<evidence type="ECO:0000256" key="2">
    <source>
        <dbReference type="ARBA" id="ARBA00023121"/>
    </source>
</evidence>
<evidence type="ECO:0000313" key="4">
    <source>
        <dbReference type="EMBL" id="KAK9683174.1"/>
    </source>
</evidence>
<dbReference type="InterPro" id="IPR033872">
    <property type="entry name" value="nsLTP2"/>
</dbReference>
<dbReference type="Proteomes" id="UP001443914">
    <property type="component" value="Unassembled WGS sequence"/>
</dbReference>
<keyword evidence="3" id="KW-0732">Signal</keyword>
<dbReference type="PANTHER" id="PTHR33214">
    <property type="entry name" value="BIFUNCTIONAL INHIBITOR/LIPID-TRANSFER PROTEIN/SEED STORAGE 2S ALBUMIN SUPERFAMILY PROTEIN"/>
    <property type="match status" value="1"/>
</dbReference>
<feature type="chain" id="PRO_5043654323" description="Bifunctional inhibitor/plant lipid transfer protein/seed storage helical domain-containing protein" evidence="3">
    <location>
        <begin position="30"/>
        <end position="96"/>
    </location>
</feature>
<evidence type="ECO:0000256" key="3">
    <source>
        <dbReference type="SAM" id="SignalP"/>
    </source>
</evidence>
<dbReference type="EMBL" id="JBDFQZ010000010">
    <property type="protein sequence ID" value="KAK9683174.1"/>
    <property type="molecule type" value="Genomic_DNA"/>
</dbReference>
<keyword evidence="1" id="KW-0813">Transport</keyword>
<gene>
    <name evidence="4" type="ORF">RND81_10G121000</name>
</gene>
<dbReference type="GO" id="GO:0006869">
    <property type="term" value="P:lipid transport"/>
    <property type="evidence" value="ECO:0007669"/>
    <property type="project" value="InterPro"/>
</dbReference>
<feature type="signal peptide" evidence="3">
    <location>
        <begin position="1"/>
        <end position="29"/>
    </location>
</feature>
<organism evidence="4 5">
    <name type="scientific">Saponaria officinalis</name>
    <name type="common">Common soapwort</name>
    <name type="synonym">Lychnis saponaria</name>
    <dbReference type="NCBI Taxonomy" id="3572"/>
    <lineage>
        <taxon>Eukaryota</taxon>
        <taxon>Viridiplantae</taxon>
        <taxon>Streptophyta</taxon>
        <taxon>Embryophyta</taxon>
        <taxon>Tracheophyta</taxon>
        <taxon>Spermatophyta</taxon>
        <taxon>Magnoliopsida</taxon>
        <taxon>eudicotyledons</taxon>
        <taxon>Gunneridae</taxon>
        <taxon>Pentapetalae</taxon>
        <taxon>Caryophyllales</taxon>
        <taxon>Caryophyllaceae</taxon>
        <taxon>Caryophylleae</taxon>
        <taxon>Saponaria</taxon>
    </lineage>
</organism>
<dbReference type="AlphaFoldDB" id="A0AAW1I3S6"/>
<keyword evidence="5" id="KW-1185">Reference proteome</keyword>
<dbReference type="PANTHER" id="PTHR33214:SF30">
    <property type="entry name" value="BIFUNCTIONAL INHIBITOR_LIPID-TRANSFER PROTEIN_SEED STORAGE 2S ALBUMIN SUPERFAMILY PROTEIN"/>
    <property type="match status" value="1"/>
</dbReference>
<proteinExistence type="predicted"/>
<evidence type="ECO:0000313" key="5">
    <source>
        <dbReference type="Proteomes" id="UP001443914"/>
    </source>
</evidence>
<keyword evidence="2" id="KW-0446">Lipid-binding</keyword>
<evidence type="ECO:0008006" key="6">
    <source>
        <dbReference type="Google" id="ProtNLM"/>
    </source>
</evidence>
<protein>
    <recommendedName>
        <fullName evidence="6">Bifunctional inhibitor/plant lipid transfer protein/seed storage helical domain-containing protein</fullName>
    </recommendedName>
</protein>
<dbReference type="SUPFAM" id="SSF47699">
    <property type="entry name" value="Bifunctional inhibitor/lipid-transfer protein/seed storage 2S albumin"/>
    <property type="match status" value="1"/>
</dbReference>
<reference evidence="4" key="1">
    <citation type="submission" date="2024-03" db="EMBL/GenBank/DDBJ databases">
        <title>WGS assembly of Saponaria officinalis var. Norfolk2.</title>
        <authorList>
            <person name="Jenkins J."/>
            <person name="Shu S."/>
            <person name="Grimwood J."/>
            <person name="Barry K."/>
            <person name="Goodstein D."/>
            <person name="Schmutz J."/>
            <person name="Leebens-Mack J."/>
            <person name="Osbourn A."/>
        </authorList>
    </citation>
    <scope>NUCLEOTIDE SEQUENCE [LARGE SCALE GENOMIC DNA]</scope>
    <source>
        <strain evidence="4">JIC</strain>
    </source>
</reference>
<comment type="caution">
    <text evidence="4">The sequence shown here is derived from an EMBL/GenBank/DDBJ whole genome shotgun (WGS) entry which is preliminary data.</text>
</comment>
<sequence length="96" mass="10068">MASKASFLGLIAVIVVVALLAEAPTSAKAAVACDIMQLLPCAQAILSDKVKPSDDCCTKLILQGSCLCQYKKKYPSYANSDGAKRVVKACKLNVSC</sequence>
<accession>A0AAW1I3S6</accession>